<name>A0A371BEG0_9SPHN</name>
<dbReference type="InterPro" id="IPR027787">
    <property type="entry name" value="Alpha/beta-hydrolase_catalytic"/>
</dbReference>
<evidence type="ECO:0000313" key="5">
    <source>
        <dbReference type="Proteomes" id="UP000263833"/>
    </source>
</evidence>
<dbReference type="EMBL" id="QRGP01000001">
    <property type="protein sequence ID" value="RDV05897.1"/>
    <property type="molecule type" value="Genomic_DNA"/>
</dbReference>
<dbReference type="Proteomes" id="UP000263833">
    <property type="component" value="Unassembled WGS sequence"/>
</dbReference>
<evidence type="ECO:0000313" key="4">
    <source>
        <dbReference type="EMBL" id="RDV05897.1"/>
    </source>
</evidence>
<feature type="transmembrane region" description="Helical" evidence="1">
    <location>
        <begin position="121"/>
        <end position="142"/>
    </location>
</feature>
<sequence length="552" mass="60484">MKFDFHSLRSYIAPQSPFGCALGGLAFLASLTPSLIPRPALLQGVIAAIAFMLAYGIGTGILAIYRWLGFTRFSANTRLVTDRVLIAVALILIVLGLAFAADWQNATNRALGIKAEDSPRALIILLVSLPTIVGILIAARAFRKFAHFLAGWLGRFVPQRAAILAGFAISLFIAWSIGNGILIRNVVRVLDNSYREVDQFIPPDAPPPAAPLKTGGPDSLIAWESIGAAGRNHILSSPTQAEIEELTGKPAFEPLRVYVGVNSAETPEERAALALAELLRIGAFERTLLVIATPTGTGWIDPAAMAPIEMLQRGDTASVSVQYSYLPSWLSLFTQPESGHKTARAVFDAVYGHWHAMPAEKRPKLILFGLSLGALNSEQSFDFHDIVGDPFGGALWVGPPFASPIWQEITRTRNNDSPAWLPIFRDSSLFRFQNQNGSQQPAEAGWGPMRFVYLQYASDPIVFLDTKSMWRKPKWLNSPKGPDVAPELRWIPVITFIQTAYDAMTATTTPDGTGHVYAADDYLTAWMAITDPQGWSDVEIEKLRSWLNARMD</sequence>
<keyword evidence="1" id="KW-0472">Membrane</keyword>
<gene>
    <name evidence="4" type="ORF">DXH95_00065</name>
</gene>
<protein>
    <recommendedName>
        <fullName evidence="6">Alpha/beta-hydrolase family protein</fullName>
    </recommendedName>
</protein>
<feature type="transmembrane region" description="Helical" evidence="1">
    <location>
        <begin position="162"/>
        <end position="183"/>
    </location>
</feature>
<organism evidence="4 5">
    <name type="scientific">Sphingorhabdus pulchriflava</name>
    <dbReference type="NCBI Taxonomy" id="2292257"/>
    <lineage>
        <taxon>Bacteria</taxon>
        <taxon>Pseudomonadati</taxon>
        <taxon>Pseudomonadota</taxon>
        <taxon>Alphaproteobacteria</taxon>
        <taxon>Sphingomonadales</taxon>
        <taxon>Sphingomonadaceae</taxon>
        <taxon>Sphingorhabdus</taxon>
    </lineage>
</organism>
<keyword evidence="1" id="KW-0812">Transmembrane</keyword>
<evidence type="ECO:0008006" key="6">
    <source>
        <dbReference type="Google" id="ProtNLM"/>
    </source>
</evidence>
<keyword evidence="5" id="KW-1185">Reference proteome</keyword>
<dbReference type="AlphaFoldDB" id="A0A371BEG0"/>
<evidence type="ECO:0000259" key="2">
    <source>
        <dbReference type="Pfam" id="PF10081"/>
    </source>
</evidence>
<feature type="transmembrane region" description="Helical" evidence="1">
    <location>
        <begin position="12"/>
        <end position="32"/>
    </location>
</feature>
<dbReference type="RefSeq" id="WP_115547457.1">
    <property type="nucleotide sequence ID" value="NZ_QRGP01000001.1"/>
</dbReference>
<accession>A0A371BEG0</accession>
<reference evidence="5" key="1">
    <citation type="submission" date="2018-08" db="EMBL/GenBank/DDBJ databases">
        <authorList>
            <person name="Kim S.-J."/>
            <person name="Jung G.-Y."/>
        </authorList>
    </citation>
    <scope>NUCLEOTIDE SEQUENCE [LARGE SCALE GENOMIC DNA]</scope>
    <source>
        <strain evidence="5">GY_G</strain>
    </source>
</reference>
<dbReference type="PIRSF" id="PIRSF007542">
    <property type="entry name" value="UCP007542"/>
    <property type="match status" value="1"/>
</dbReference>
<dbReference type="InterPro" id="IPR012037">
    <property type="entry name" value="Alpha/beta-hydrolase_fam"/>
</dbReference>
<dbReference type="Pfam" id="PF15420">
    <property type="entry name" value="Abhydrolase_9_N"/>
    <property type="match status" value="1"/>
</dbReference>
<feature type="domain" description="Alpha/beta-hydrolase N-terminal" evidence="3">
    <location>
        <begin position="31"/>
        <end position="238"/>
    </location>
</feature>
<comment type="caution">
    <text evidence="4">The sequence shown here is derived from an EMBL/GenBank/DDBJ whole genome shotgun (WGS) entry which is preliminary data.</text>
</comment>
<proteinExistence type="predicted"/>
<evidence type="ECO:0000256" key="1">
    <source>
        <dbReference type="SAM" id="Phobius"/>
    </source>
</evidence>
<dbReference type="InterPro" id="IPR027788">
    <property type="entry name" value="Alpha/beta-hydrolase_N_dom"/>
</dbReference>
<feature type="transmembrane region" description="Helical" evidence="1">
    <location>
        <begin position="80"/>
        <end position="101"/>
    </location>
</feature>
<dbReference type="Pfam" id="PF10081">
    <property type="entry name" value="Abhydrolase_9"/>
    <property type="match status" value="1"/>
</dbReference>
<feature type="domain" description="Alpha/beta-hydrolase catalytic" evidence="2">
    <location>
        <begin position="255"/>
        <end position="543"/>
    </location>
</feature>
<feature type="transmembrane region" description="Helical" evidence="1">
    <location>
        <begin position="44"/>
        <end position="68"/>
    </location>
</feature>
<keyword evidence="1" id="KW-1133">Transmembrane helix</keyword>
<evidence type="ECO:0000259" key="3">
    <source>
        <dbReference type="Pfam" id="PF15420"/>
    </source>
</evidence>
<dbReference type="OrthoDB" id="4397445at2"/>